<feature type="signal peptide" evidence="2">
    <location>
        <begin position="1"/>
        <end position="17"/>
    </location>
</feature>
<evidence type="ECO:0000313" key="4">
    <source>
        <dbReference type="EMBL" id="EEW96172.1"/>
    </source>
</evidence>
<evidence type="ECO:0000259" key="3">
    <source>
        <dbReference type="PROSITE" id="PS50983"/>
    </source>
</evidence>
<evidence type="ECO:0000313" key="5">
    <source>
        <dbReference type="Proteomes" id="UP000004736"/>
    </source>
</evidence>
<feature type="domain" description="Fe/B12 periplasmic-binding" evidence="3">
    <location>
        <begin position="50"/>
        <end position="309"/>
    </location>
</feature>
<dbReference type="InterPro" id="IPR050902">
    <property type="entry name" value="ABC_Transporter_SBP"/>
</dbReference>
<dbReference type="SUPFAM" id="SSF53807">
    <property type="entry name" value="Helical backbone' metal receptor"/>
    <property type="match status" value="1"/>
</dbReference>
<dbReference type="Proteomes" id="UP000004736">
    <property type="component" value="Unassembled WGS sequence"/>
</dbReference>
<dbReference type="GeneID" id="78276869"/>
<keyword evidence="5" id="KW-1185">Reference proteome</keyword>
<dbReference type="PANTHER" id="PTHR30535:SF34">
    <property type="entry name" value="MOLYBDATE-BINDING PROTEIN MOLA"/>
    <property type="match status" value="1"/>
</dbReference>
<proteinExistence type="inferred from homology"/>
<feature type="chain" id="PRO_5039262384" evidence="2">
    <location>
        <begin position="18"/>
        <end position="309"/>
    </location>
</feature>
<dbReference type="EMBL" id="ACIM02000001">
    <property type="protein sequence ID" value="EEW96172.1"/>
    <property type="molecule type" value="Genomic_DNA"/>
</dbReference>
<dbReference type="eggNOG" id="COG0614">
    <property type="taxonomic scope" value="Bacteria"/>
</dbReference>
<comment type="similarity">
    <text evidence="1">Belongs to the bacterial solute-binding protein 8 family.</text>
</comment>
<dbReference type="Pfam" id="PF01497">
    <property type="entry name" value="Peripla_BP_2"/>
    <property type="match status" value="1"/>
</dbReference>
<dbReference type="STRING" id="592028.GCWU000321_00110"/>
<dbReference type="PROSITE" id="PS50983">
    <property type="entry name" value="FE_B12_PBP"/>
    <property type="match status" value="1"/>
</dbReference>
<comment type="caution">
    <text evidence="4">The sequence shown here is derived from an EMBL/GenBank/DDBJ whole genome shotgun (WGS) entry which is preliminary data.</text>
</comment>
<dbReference type="PANTHER" id="PTHR30535">
    <property type="entry name" value="VITAMIN B12-BINDING PROTEIN"/>
    <property type="match status" value="1"/>
</dbReference>
<dbReference type="HOGENOM" id="CLU_038034_2_3_9"/>
<dbReference type="InterPro" id="IPR002491">
    <property type="entry name" value="ABC_transptr_periplasmic_BD"/>
</dbReference>
<protein>
    <submittedName>
        <fullName evidence="4">Periplasmic binding protein</fullName>
    </submittedName>
</protein>
<dbReference type="Gene3D" id="3.40.50.1980">
    <property type="entry name" value="Nitrogenase molybdenum iron protein domain"/>
    <property type="match status" value="2"/>
</dbReference>
<sequence>MKKVQVAILAAAIGLTAAGCGNTLQKSANPSASIYNYKEQSITMQSQPKRIVTLSAPLLNMAYAIGGTSLARPTTSSPIPDSAKALPELGQVSHINMEKLVELNPDLVLGEKGQNGKLESLLQSNKIPYLLINYDGINDNIPLMKFLGQVYGRPEQADKIIKKYEADIQKVEKDASQYVPAKIAILRATGKAVTAETPKSICASMAERLKMNNVLLSHKEINLDTKTVPYSLEQLSADDPEIIFVVTMGKAEEINKKMDEQMRDNPAWANIQAVKNNRVYFLPSDLFLMNPGVNTPKAMNQLLDLAYHQ</sequence>
<dbReference type="RefSeq" id="WP_007069105.1">
    <property type="nucleotide sequence ID" value="NZ_GG698602.1"/>
</dbReference>
<keyword evidence="2" id="KW-0732">Signal</keyword>
<reference evidence="4" key="1">
    <citation type="submission" date="2009-09" db="EMBL/GenBank/DDBJ databases">
        <authorList>
            <person name="Weinstock G."/>
            <person name="Sodergren E."/>
            <person name="Clifton S."/>
            <person name="Fulton L."/>
            <person name="Fulton B."/>
            <person name="Courtney L."/>
            <person name="Fronick C."/>
            <person name="Harrison M."/>
            <person name="Strong C."/>
            <person name="Farmer C."/>
            <person name="Delahaunty K."/>
            <person name="Markovic C."/>
            <person name="Hall O."/>
            <person name="Minx P."/>
            <person name="Tomlinson C."/>
            <person name="Mitreva M."/>
            <person name="Nelson J."/>
            <person name="Hou S."/>
            <person name="Wollam A."/>
            <person name="Pepin K.H."/>
            <person name="Johnson M."/>
            <person name="Bhonagiri V."/>
            <person name="Nash W.E."/>
            <person name="Warren W."/>
            <person name="Chinwalla A."/>
            <person name="Mardis E.R."/>
            <person name="Wilson R.K."/>
        </authorList>
    </citation>
    <scope>NUCLEOTIDE SEQUENCE [LARGE SCALE GENOMIC DNA]</scope>
    <source>
        <strain evidence="4">DSM 15470</strain>
    </source>
</reference>
<gene>
    <name evidence="4" type="ORF">GCWU000321_00110</name>
</gene>
<evidence type="ECO:0000256" key="1">
    <source>
        <dbReference type="ARBA" id="ARBA00008814"/>
    </source>
</evidence>
<name>C9LL31_9FIRM</name>
<organism evidence="4 5">
    <name type="scientific">Dialister invisus DSM 15470</name>
    <dbReference type="NCBI Taxonomy" id="592028"/>
    <lineage>
        <taxon>Bacteria</taxon>
        <taxon>Bacillati</taxon>
        <taxon>Bacillota</taxon>
        <taxon>Negativicutes</taxon>
        <taxon>Veillonellales</taxon>
        <taxon>Veillonellaceae</taxon>
        <taxon>Dialister</taxon>
    </lineage>
</organism>
<dbReference type="PROSITE" id="PS51257">
    <property type="entry name" value="PROKAR_LIPOPROTEIN"/>
    <property type="match status" value="1"/>
</dbReference>
<accession>C9LL31</accession>
<dbReference type="AlphaFoldDB" id="C9LL31"/>
<dbReference type="GO" id="GO:0071281">
    <property type="term" value="P:cellular response to iron ion"/>
    <property type="evidence" value="ECO:0007669"/>
    <property type="project" value="TreeGrafter"/>
</dbReference>
<evidence type="ECO:0000256" key="2">
    <source>
        <dbReference type="SAM" id="SignalP"/>
    </source>
</evidence>
<dbReference type="OrthoDB" id="9816357at2"/>